<gene>
    <name evidence="1" type="ORF">DNU06_13100</name>
</gene>
<name>A0A2W1MWI8_9FLAO</name>
<dbReference type="AlphaFoldDB" id="A0A2W1MWI8"/>
<organism evidence="1 2">
    <name type="scientific">Putridiphycobacter roseus</name>
    <dbReference type="NCBI Taxonomy" id="2219161"/>
    <lineage>
        <taxon>Bacteria</taxon>
        <taxon>Pseudomonadati</taxon>
        <taxon>Bacteroidota</taxon>
        <taxon>Flavobacteriia</taxon>
        <taxon>Flavobacteriales</taxon>
        <taxon>Crocinitomicaceae</taxon>
        <taxon>Putridiphycobacter</taxon>
    </lineage>
</organism>
<keyword evidence="2" id="KW-1185">Reference proteome</keyword>
<comment type="caution">
    <text evidence="1">The sequence shown here is derived from an EMBL/GenBank/DDBJ whole genome shotgun (WGS) entry which is preliminary data.</text>
</comment>
<evidence type="ECO:0000313" key="2">
    <source>
        <dbReference type="Proteomes" id="UP000249248"/>
    </source>
</evidence>
<reference evidence="1 2" key="1">
    <citation type="submission" date="2018-06" db="EMBL/GenBank/DDBJ databases">
        <title>The draft genome sequence of Crocinitomix sp. SM1701.</title>
        <authorList>
            <person name="Zhang X."/>
        </authorList>
    </citation>
    <scope>NUCLEOTIDE SEQUENCE [LARGE SCALE GENOMIC DNA]</scope>
    <source>
        <strain evidence="1 2">SM1701</strain>
    </source>
</reference>
<protein>
    <submittedName>
        <fullName evidence="1">Uncharacterized protein</fullName>
    </submittedName>
</protein>
<evidence type="ECO:0000313" key="1">
    <source>
        <dbReference type="EMBL" id="PZE16479.1"/>
    </source>
</evidence>
<dbReference type="Proteomes" id="UP000249248">
    <property type="component" value="Unassembled WGS sequence"/>
</dbReference>
<accession>A0A2W1MWI8</accession>
<proteinExistence type="predicted"/>
<sequence>MYFFTKGIMKNHELVKHIETNNAVEDIRYKGLQLWLEIRNRFYSKLFEGEESTLKIGSATYRFILKTFFYGFWNWFKNYDAWFIGSSINRVEIEGKYYDRHFDFIATQFKKSLFIELSTDHVIPRKKLFSKYVVSKSPLIILEKCFGLFVRSKKNDFDILNKLKQEYNVEMDFGYAIKKMITQYKVMKLMLLFKKPKVVFIAPSYTAYGYIKALKEKGVKVVEVQHGVILKEHFGYNVYAQFDRDYFVDSLLTLGQKEKAVFGGDNKGISLENVIPVGSFYLDYMNSHVAKIDLPNANNKKYKIAVSLQELPVGDKLMDFIIACATLCPDYVFYLKTRRRRPDFYTEKYSIPSNVIFITDLNVYELIQQCDYHMTIYSTCALEAPALGVQNILVDIDGKAKAIFGEILKEGKASMYCKDVSQFVALMKDHELIAPDVVAESNQDVIAVQYKKNIKNFLSNHYA</sequence>
<dbReference type="SUPFAM" id="SSF53756">
    <property type="entry name" value="UDP-Glycosyltransferase/glycogen phosphorylase"/>
    <property type="match status" value="1"/>
</dbReference>
<dbReference type="EMBL" id="QKSB01000008">
    <property type="protein sequence ID" value="PZE16479.1"/>
    <property type="molecule type" value="Genomic_DNA"/>
</dbReference>